<dbReference type="PANTHER" id="PTHR43656:SF2">
    <property type="entry name" value="BINDING OXIDOREDUCTASE, PUTATIVE (AFU_ORTHOLOGUE AFUA_2G08260)-RELATED"/>
    <property type="match status" value="1"/>
</dbReference>
<evidence type="ECO:0000313" key="5">
    <source>
        <dbReference type="Proteomes" id="UP000759273"/>
    </source>
</evidence>
<dbReference type="Gene3D" id="3.20.20.70">
    <property type="entry name" value="Aldolase class I"/>
    <property type="match status" value="1"/>
</dbReference>
<evidence type="ECO:0000256" key="1">
    <source>
        <dbReference type="ARBA" id="ARBA00022630"/>
    </source>
</evidence>
<dbReference type="EMBL" id="JAGZGG010000039">
    <property type="protein sequence ID" value="MBS5333347.1"/>
    <property type="molecule type" value="Genomic_DNA"/>
</dbReference>
<dbReference type="InterPro" id="IPR001155">
    <property type="entry name" value="OxRdtase_FMN_N"/>
</dbReference>
<dbReference type="GO" id="GO:0016491">
    <property type="term" value="F:oxidoreductase activity"/>
    <property type="evidence" value="ECO:0007669"/>
    <property type="project" value="UniProtKB-KW"/>
</dbReference>
<organism evidence="4 5">
    <name type="scientific">Subdoligranulum variabile</name>
    <dbReference type="NCBI Taxonomy" id="214851"/>
    <lineage>
        <taxon>Bacteria</taxon>
        <taxon>Bacillati</taxon>
        <taxon>Bacillota</taxon>
        <taxon>Clostridia</taxon>
        <taxon>Eubacteriales</taxon>
        <taxon>Oscillospiraceae</taxon>
        <taxon>Subdoligranulum</taxon>
    </lineage>
</organism>
<dbReference type="SUPFAM" id="SSF51395">
    <property type="entry name" value="FMN-linked oxidoreductases"/>
    <property type="match status" value="1"/>
</dbReference>
<evidence type="ECO:0000259" key="3">
    <source>
        <dbReference type="Pfam" id="PF00724"/>
    </source>
</evidence>
<dbReference type="PANTHER" id="PTHR43656">
    <property type="entry name" value="BINDING OXIDOREDUCTASE, PUTATIVE (AFU_ORTHOLOGUE AFUA_2G08260)-RELATED"/>
    <property type="match status" value="1"/>
</dbReference>
<proteinExistence type="predicted"/>
<dbReference type="Pfam" id="PF00724">
    <property type="entry name" value="Oxidored_FMN"/>
    <property type="match status" value="1"/>
</dbReference>
<keyword evidence="1" id="KW-0285">Flavoprotein</keyword>
<dbReference type="GO" id="GO:0010181">
    <property type="term" value="F:FMN binding"/>
    <property type="evidence" value="ECO:0007669"/>
    <property type="project" value="InterPro"/>
</dbReference>
<feature type="domain" description="NADH:flavin oxidoreductase/NADH oxidase N-terminal" evidence="3">
    <location>
        <begin position="34"/>
        <end position="259"/>
    </location>
</feature>
<accession>A0A943DB91</accession>
<evidence type="ECO:0000313" key="4">
    <source>
        <dbReference type="EMBL" id="MBS5333347.1"/>
    </source>
</evidence>
<sequence length="451" mass="50083">MPQEKFHYKSLEEVKQRAAELGVDLPFAADTHALAQPLTVRNITFPNRLGIAPMEGADSTPEGAPTEYTTRRYVNEAIGGSSVIWFEAISIVEEGRSSQTQLLLNRDTLDEFKKMTTAVKEAGLKANGYAPYLIMQANHSGRYSNPGNKPAPMIAYRHPILEQYRAADDSCIVTDDYLKGLEEKFGEATKLAKEAGFDAVDIKSCHGYLLAELASAYNRPGEYGGSFENRFRLLKNGIRAAKVYEDDSFMVTARVGIYDGYAYPWGFGVSPESGMTPDWTEPIRLVRDLHNELGLNMVNLTMGNPYATTHVTRPFDFGKYEPDEHPFVGLSRMIHGIGAVKKAVPEMTVWASAPTYLRAYADLFSAGAVEQGLCDGMLFGRMAFADPDFANEIVKNGRIDPKRVCLTCGKCGDLIRAHKPTGCVIRDSKTFMPFYKEFLEIKKTQPANFRG</sequence>
<dbReference type="Proteomes" id="UP000759273">
    <property type="component" value="Unassembled WGS sequence"/>
</dbReference>
<name>A0A943DB91_9FIRM</name>
<dbReference type="AlphaFoldDB" id="A0A943DB91"/>
<dbReference type="InterPro" id="IPR051799">
    <property type="entry name" value="NADH_flavin_oxidoreductase"/>
</dbReference>
<gene>
    <name evidence="4" type="ORF">KHY36_12575</name>
</gene>
<comment type="caution">
    <text evidence="4">The sequence shown here is derived from an EMBL/GenBank/DDBJ whole genome shotgun (WGS) entry which is preliminary data.</text>
</comment>
<keyword evidence="2" id="KW-0560">Oxidoreductase</keyword>
<dbReference type="InterPro" id="IPR013785">
    <property type="entry name" value="Aldolase_TIM"/>
</dbReference>
<reference evidence="4" key="1">
    <citation type="submission" date="2021-02" db="EMBL/GenBank/DDBJ databases">
        <title>Infant gut strain persistence is associated with maternal origin, phylogeny, and functional potential including surface adhesion and iron acquisition.</title>
        <authorList>
            <person name="Lou Y.C."/>
        </authorList>
    </citation>
    <scope>NUCLEOTIDE SEQUENCE</scope>
    <source>
        <strain evidence="4">L3_101_000M1_dasL3_101_000M1_concoct_87</strain>
    </source>
</reference>
<evidence type="ECO:0000256" key="2">
    <source>
        <dbReference type="ARBA" id="ARBA00023002"/>
    </source>
</evidence>
<protein>
    <submittedName>
        <fullName evidence="4">Flavin oxidoreductase/NADH oxidase</fullName>
    </submittedName>
</protein>